<feature type="domain" description="Alanine dehydrogenase/pyridine nucleotide transhydrogenase NAD(H)-binding" evidence="10">
    <location>
        <begin position="173"/>
        <end position="322"/>
    </location>
</feature>
<evidence type="ECO:0000256" key="8">
    <source>
        <dbReference type="PIRSR" id="PIRSR000183-3"/>
    </source>
</evidence>
<dbReference type="SUPFAM" id="SSF51735">
    <property type="entry name" value="NAD(P)-binding Rossmann-fold domains"/>
    <property type="match status" value="1"/>
</dbReference>
<dbReference type="Pfam" id="PF05222">
    <property type="entry name" value="AlaDh_PNT_N"/>
    <property type="match status" value="1"/>
</dbReference>
<feature type="binding site" evidence="8">
    <location>
        <position position="222"/>
    </location>
    <ligand>
        <name>NAD(+)</name>
        <dbReference type="ChEBI" id="CHEBI:57540"/>
    </ligand>
</feature>
<dbReference type="Proteomes" id="UP000009149">
    <property type="component" value="Chromosome"/>
</dbReference>
<evidence type="ECO:0000256" key="5">
    <source>
        <dbReference type="PIRNR" id="PIRNR000183"/>
    </source>
</evidence>
<proteinExistence type="inferred from homology"/>
<protein>
    <recommendedName>
        <fullName evidence="2 5">Alanine dehydrogenase</fullName>
        <ecNumber evidence="2 5">1.4.1.1</ecNumber>
    </recommendedName>
</protein>
<dbReference type="InterPro" id="IPR008141">
    <property type="entry name" value="Ala_DH"/>
</dbReference>
<dbReference type="FunFam" id="3.40.50.720:FF:000049">
    <property type="entry name" value="Alanine dehydrogenase"/>
    <property type="match status" value="1"/>
</dbReference>
<comment type="similarity">
    <text evidence="1 5">Belongs to the AlaDH/PNT family.</text>
</comment>
<evidence type="ECO:0000256" key="2">
    <source>
        <dbReference type="ARBA" id="ARBA00012897"/>
    </source>
</evidence>
<dbReference type="InterPro" id="IPR036291">
    <property type="entry name" value="NAD(P)-bd_dom_sf"/>
</dbReference>
<dbReference type="HOGENOM" id="CLU_003376_3_0_0"/>
<dbReference type="SMART" id="SM01003">
    <property type="entry name" value="AlaDh_PNT_N"/>
    <property type="match status" value="1"/>
</dbReference>
<evidence type="ECO:0000259" key="10">
    <source>
        <dbReference type="SMART" id="SM01002"/>
    </source>
</evidence>
<dbReference type="Gene3D" id="3.40.50.720">
    <property type="entry name" value="NAD(P)-binding Rossmann-like Domain"/>
    <property type="match status" value="2"/>
</dbReference>
<dbReference type="PANTHER" id="PTHR42795">
    <property type="entry name" value="ALANINE DEHYDROGENASE"/>
    <property type="match status" value="1"/>
</dbReference>
<dbReference type="NCBIfam" id="TIGR00518">
    <property type="entry name" value="alaDH"/>
    <property type="match status" value="1"/>
</dbReference>
<dbReference type="eggNOG" id="COG0686">
    <property type="taxonomic scope" value="Bacteria"/>
</dbReference>
<evidence type="ECO:0000256" key="9">
    <source>
        <dbReference type="PIRSR" id="PIRSR000183-4"/>
    </source>
</evidence>
<feature type="domain" description="Alanine dehydrogenase/pyridine nucleotide transhydrogenase N-terminal" evidence="11">
    <location>
        <begin position="30"/>
        <end position="161"/>
    </location>
</feature>
<dbReference type="GO" id="GO:0000166">
    <property type="term" value="F:nucleotide binding"/>
    <property type="evidence" value="ECO:0007669"/>
    <property type="project" value="UniProtKB-KW"/>
</dbReference>
<feature type="active site" description="Proton donor/acceptor" evidence="6">
    <location>
        <position position="294"/>
    </location>
</feature>
<dbReference type="InterPro" id="IPR007886">
    <property type="entry name" value="AlaDH/PNT_N"/>
</dbReference>
<accession>B3DXA3</accession>
<evidence type="ECO:0000256" key="4">
    <source>
        <dbReference type="ARBA" id="ARBA00023027"/>
    </source>
</evidence>
<keyword evidence="3 5" id="KW-0560">Oxidoreductase</keyword>
<feature type="binding site" evidence="9">
    <location>
        <position position="352"/>
    </location>
    <ligand>
        <name>Mg(2+)</name>
        <dbReference type="ChEBI" id="CHEBI:18420"/>
    </ligand>
</feature>
<reference evidence="12 13" key="1">
    <citation type="journal article" date="2008" name="Biol. Direct">
        <title>Complete genome sequence of the extremely acidophilic methanotroph isolate V4, Methylacidiphilum infernorum, a representative of the bacterial phylum Verrucomicrobia.</title>
        <authorList>
            <person name="Hou S."/>
            <person name="Makarova K.S."/>
            <person name="Saw J.H."/>
            <person name="Senin P."/>
            <person name="Ly B.V."/>
            <person name="Zhou Z."/>
            <person name="Ren Y."/>
            <person name="Wang J."/>
            <person name="Galperin M.Y."/>
            <person name="Omelchenko M.V."/>
            <person name="Wolf Y.I."/>
            <person name="Yutin N."/>
            <person name="Koonin E.V."/>
            <person name="Stott M.B."/>
            <person name="Mountain B.W."/>
            <person name="Crowe M.A."/>
            <person name="Smirnova A.V."/>
            <person name="Dunfield P.F."/>
            <person name="Feng L."/>
            <person name="Wang L."/>
            <person name="Alam M."/>
        </authorList>
    </citation>
    <scope>NUCLEOTIDE SEQUENCE [LARGE SCALE GENOMIC DNA]</scope>
    <source>
        <strain evidence="13">Isolate V4</strain>
    </source>
</reference>
<dbReference type="GO" id="GO:0000286">
    <property type="term" value="F:alanine dehydrogenase activity"/>
    <property type="evidence" value="ECO:0007669"/>
    <property type="project" value="UniProtKB-UniRule"/>
</dbReference>
<dbReference type="PANTHER" id="PTHR42795:SF1">
    <property type="entry name" value="ALANINE DEHYDROGENASE"/>
    <property type="match status" value="1"/>
</dbReference>
<evidence type="ECO:0000256" key="1">
    <source>
        <dbReference type="ARBA" id="ARBA00005689"/>
    </source>
</evidence>
<dbReference type="EC" id="1.4.1.1" evidence="2 5"/>
<feature type="active site" description="Proton donor/acceptor" evidence="6">
    <location>
        <position position="120"/>
    </location>
</feature>
<evidence type="ECO:0000313" key="13">
    <source>
        <dbReference type="Proteomes" id="UP000009149"/>
    </source>
</evidence>
<dbReference type="AlphaFoldDB" id="B3DXA3"/>
<evidence type="ECO:0000256" key="3">
    <source>
        <dbReference type="ARBA" id="ARBA00023002"/>
    </source>
</evidence>
<evidence type="ECO:0000256" key="6">
    <source>
        <dbReference type="PIRSR" id="PIRSR000183-1"/>
    </source>
</evidence>
<feature type="binding site" evidence="8">
    <location>
        <begin position="263"/>
        <end position="264"/>
    </location>
    <ligand>
        <name>NAD(+)</name>
        <dbReference type="ChEBI" id="CHEBI:57540"/>
    </ligand>
</feature>
<feature type="binding site" evidence="7">
    <location>
        <position position="99"/>
    </location>
    <ligand>
        <name>substrate</name>
    </ligand>
</feature>
<dbReference type="SUPFAM" id="SSF52283">
    <property type="entry name" value="Formate/glycerate dehydrogenase catalytic domain-like"/>
    <property type="match status" value="1"/>
</dbReference>
<feature type="binding site" evidence="8">
    <location>
        <begin position="291"/>
        <end position="294"/>
    </location>
    <ligand>
        <name>NAD(+)</name>
        <dbReference type="ChEBI" id="CHEBI:57540"/>
    </ligand>
</feature>
<feature type="binding site" evidence="7">
    <location>
        <position position="41"/>
    </location>
    <ligand>
        <name>substrate</name>
    </ligand>
</feature>
<organism evidence="12 13">
    <name type="scientific">Methylacidiphilum infernorum (isolate V4)</name>
    <name type="common">Methylokorus infernorum (strain V4)</name>
    <dbReference type="NCBI Taxonomy" id="481448"/>
    <lineage>
        <taxon>Bacteria</taxon>
        <taxon>Pseudomonadati</taxon>
        <taxon>Verrucomicrobiota</taxon>
        <taxon>Methylacidiphilae</taxon>
        <taxon>Methylacidiphilales</taxon>
        <taxon>Methylacidiphilaceae</taxon>
        <taxon>Methylacidiphilum (ex Ratnadevi et al. 2023)</taxon>
    </lineage>
</organism>
<keyword evidence="4 5" id="KW-0520">NAD</keyword>
<dbReference type="InterPro" id="IPR007698">
    <property type="entry name" value="AlaDH/PNT_NAD(H)-bd"/>
</dbReference>
<sequence>MKFLLFKDHYYKGKSIAVFFIFGAIKMRIGIPKEIKKGENRVSLIPSGARRLVESGHSVYVEKNAGEGSGFSNEDYAKAGAFIVSAEEAWNCDLIVKVKEPQPSEYRYLKKNLLLFAFLHLAANRELTAVLLEREVISFAYETLRLSDGSLPLLIPMSEIAGRVAIQHGARILEKNQGGIGILLGGVPGVEPARVAIVGGGTVGTNAMKMALGLGAEITVFDCDLKKLRYLDDLLGGRIKTVMANPYAIEERIQSFDLLIGAVLNPGAKSPKVITKQMIQKMKPGSAVMDISIDQGGCIETIDNPTTLDNPTFIKDGVIHYAVANIPASVPKTATAALTNATFYWIDLLANHGVEAVQFNPSIKTAINTIYGELTCRAVAEAFGIPWSPIEKFL</sequence>
<dbReference type="PIRSF" id="PIRSF000183">
    <property type="entry name" value="Alanine_dh"/>
    <property type="match status" value="1"/>
</dbReference>
<dbReference type="KEGG" id="min:Minf_1758"/>
<dbReference type="EMBL" id="CP000975">
    <property type="protein sequence ID" value="ACD83812.1"/>
    <property type="molecule type" value="Genomic_DNA"/>
</dbReference>
<dbReference type="STRING" id="481448.Minf_1758"/>
<keyword evidence="8" id="KW-0547">Nucleotide-binding</keyword>
<dbReference type="CDD" id="cd05305">
    <property type="entry name" value="L-AlaDH"/>
    <property type="match status" value="1"/>
</dbReference>
<evidence type="ECO:0000259" key="11">
    <source>
        <dbReference type="SMART" id="SM01003"/>
    </source>
</evidence>
<dbReference type="Pfam" id="PF01262">
    <property type="entry name" value="AlaDh_PNT_C"/>
    <property type="match status" value="1"/>
</dbReference>
<feature type="binding site" evidence="8">
    <location>
        <position position="158"/>
    </location>
    <ligand>
        <name>NAD(+)</name>
        <dbReference type="ChEBI" id="CHEBI:57540"/>
    </ligand>
</feature>
<gene>
    <name evidence="12" type="primary">ald</name>
    <name evidence="12" type="ordered locus">Minf_1758</name>
</gene>
<evidence type="ECO:0000313" key="12">
    <source>
        <dbReference type="EMBL" id="ACD83812.1"/>
    </source>
</evidence>
<comment type="catalytic activity">
    <reaction evidence="5">
        <text>L-alanine + NAD(+) + H2O = pyruvate + NH4(+) + NADH + H(+)</text>
        <dbReference type="Rhea" id="RHEA:18405"/>
        <dbReference type="ChEBI" id="CHEBI:15361"/>
        <dbReference type="ChEBI" id="CHEBI:15377"/>
        <dbReference type="ChEBI" id="CHEBI:15378"/>
        <dbReference type="ChEBI" id="CHEBI:28938"/>
        <dbReference type="ChEBI" id="CHEBI:57540"/>
        <dbReference type="ChEBI" id="CHEBI:57945"/>
        <dbReference type="ChEBI" id="CHEBI:57972"/>
        <dbReference type="EC" id="1.4.1.1"/>
    </reaction>
</comment>
<dbReference type="GO" id="GO:0005886">
    <property type="term" value="C:plasma membrane"/>
    <property type="evidence" value="ECO:0007669"/>
    <property type="project" value="TreeGrafter"/>
</dbReference>
<evidence type="ECO:0000256" key="7">
    <source>
        <dbReference type="PIRSR" id="PIRSR000183-2"/>
    </source>
</evidence>
<dbReference type="GO" id="GO:0042853">
    <property type="term" value="P:L-alanine catabolic process"/>
    <property type="evidence" value="ECO:0007669"/>
    <property type="project" value="InterPro"/>
</dbReference>
<dbReference type="SMART" id="SM01002">
    <property type="entry name" value="AlaDh_PNT_C"/>
    <property type="match status" value="1"/>
</dbReference>
<feature type="binding site" evidence="8">
    <location>
        <position position="227"/>
    </location>
    <ligand>
        <name>NAD(+)</name>
        <dbReference type="ChEBI" id="CHEBI:57540"/>
    </ligand>
</feature>
<name>B3DXA3_METI4</name>